<dbReference type="InterPro" id="IPR013589">
    <property type="entry name" value="Bac_transglu_N"/>
</dbReference>
<dbReference type="RefSeq" id="WP_147060751.1">
    <property type="nucleotide sequence ID" value="NZ_CP042437.1"/>
</dbReference>
<name>A0A5B8WEV8_9SPHI</name>
<sequence length="1119" mass="128228">MSIKVAIRHFTSYKYDKHITLSPQVIRLRPAAHSRTMIKGYSLKILPEKHFINWQQDPFGNYLARIVFPEKVNEFVIDVEVIADMVVINPFDFFVEEYANHYPFEYEDSLKKNLVPYLEITERGPLLMDLTEKAAELLKKNTITQDFLVTLNRLLYSEISYNIRMEPGVQTCEETLELKSGSCRDTAWLFVQLLRHFGLAARFASGYLVQLKPDIKSLEGPSGPEQDFTDLHAWTEVYLPGAGWIGLDPTSGLFAGEGHIPLACTPDPQSAAPISGGIISDTNDPIETEFHFENTITRIEEKPRVTKPFSDEQWEDIMALGDKVDEEFAANNVRLTMGGEPTFVSVDNNEAPEWNSAADGEHKRRLSNILFHKLKNEYGEGALMQYGQGKWYPGEPLPRWKLACYWRKDNVPLWNNDTLMADLSKDYGLGPKDAKSFMKLLTKELHIDPKNINPTYEDPFYFLWEESKTPINVDPLKVDLKSPLERQKLAELLNTGLNEPVGYVVPIKWDLEQSNWQSCKWSFRRQNLFLVPGNSPVGLRLPLDSVQYFDPAEQEELPERSLFADVDALPDGDHLIPETGAKFNNSKTIFKTAMVVEVRQGKLFIFFPPTSYFEHYLYLVNAVERTAEKLKTPVLIEGYDPPSDNRITKMMITPDPGVIEVNIHPAASWRELAKNYDVLYKKAAESRLATEKFNIDGRHTGTGGGNHVTLGGETPADSPLLRRPDILRSFITFWQHHPCLSYLFSTQFIGPTSQAPRVDEGRMETLYELEIAFQQVPDRAENEVPFWLVDRIFRHFLTDITGNTHRSEFCIDKLYSPDSSSGRLGILEFRGFDMPPHYRMSMVQFLLIRTLLAWFWKTPYNHKLVRWGTELHDRFLLPHYCYKDMTEVVNSLRDAGYGFDISWFEPFFSFRFPFLGELQVDDINIEIKMAIEPWHVLGEEMSSTGTARFVDSSLERIQVKISGLTDSRYTFLCNGLKIPLKSTGVQGEYIAGVRYRAWQPPSALHPTIGTDTPLVFDLFDTWTQKSVAACQYHVSHPGGRSYDTFPVNSYEAESRIISRFFDFGHSVNLVEPAVAQQTAGGRFVTKMNILPQYTITNEVVSPEYPYTMDLRRYKNAKNL</sequence>
<keyword evidence="4" id="KW-1185">Reference proteome</keyword>
<dbReference type="AlphaFoldDB" id="A0A5B8WEV8"/>
<evidence type="ECO:0000259" key="2">
    <source>
        <dbReference type="SMART" id="SM00460"/>
    </source>
</evidence>
<organism evidence="3 4">
    <name type="scientific">Mucilaginibacter ginsenosidivorax</name>
    <dbReference type="NCBI Taxonomy" id="862126"/>
    <lineage>
        <taxon>Bacteria</taxon>
        <taxon>Pseudomonadati</taxon>
        <taxon>Bacteroidota</taxon>
        <taxon>Sphingobacteriia</taxon>
        <taxon>Sphingobacteriales</taxon>
        <taxon>Sphingobacteriaceae</taxon>
        <taxon>Mucilaginibacter</taxon>
    </lineage>
</organism>
<feature type="region of interest" description="Disordered" evidence="1">
    <location>
        <begin position="695"/>
        <end position="715"/>
    </location>
</feature>
<dbReference type="EMBL" id="CP042437">
    <property type="protein sequence ID" value="QEC80318.1"/>
    <property type="molecule type" value="Genomic_DNA"/>
</dbReference>
<dbReference type="Pfam" id="PF08379">
    <property type="entry name" value="Bact_transglu_N"/>
    <property type="match status" value="1"/>
</dbReference>
<evidence type="ECO:0000313" key="3">
    <source>
        <dbReference type="EMBL" id="QEC80318.1"/>
    </source>
</evidence>
<gene>
    <name evidence="3" type="ORF">FSB76_31790</name>
</gene>
<evidence type="ECO:0000313" key="4">
    <source>
        <dbReference type="Proteomes" id="UP000321362"/>
    </source>
</evidence>
<dbReference type="InterPro" id="IPR018667">
    <property type="entry name" value="DUF2126"/>
</dbReference>
<feature type="domain" description="Transglutaminase-like" evidence="2">
    <location>
        <begin position="175"/>
        <end position="251"/>
    </location>
</feature>
<accession>A0A5B8WEV8</accession>
<dbReference type="InterPro" id="IPR038765">
    <property type="entry name" value="Papain-like_cys_pep_sf"/>
</dbReference>
<dbReference type="PANTHER" id="PTHR33490:SF1">
    <property type="entry name" value="SLL1233 PROTEIN"/>
    <property type="match status" value="1"/>
</dbReference>
<dbReference type="KEGG" id="mgk:FSB76_31790"/>
<dbReference type="Proteomes" id="UP000321362">
    <property type="component" value="Chromosome"/>
</dbReference>
<evidence type="ECO:0000256" key="1">
    <source>
        <dbReference type="SAM" id="MobiDB-lite"/>
    </source>
</evidence>
<dbReference type="Gene3D" id="3.10.620.30">
    <property type="match status" value="1"/>
</dbReference>
<dbReference type="Pfam" id="PF01841">
    <property type="entry name" value="Transglut_core"/>
    <property type="match status" value="1"/>
</dbReference>
<reference evidence="3 4" key="1">
    <citation type="journal article" date="2013" name="J. Microbiol.">
        <title>Mucilaginibacter ginsenosidivorax sp. nov., with ginsenoside converting activity isolated from sediment.</title>
        <authorList>
            <person name="Kim J.K."/>
            <person name="Choi T.E."/>
            <person name="Liu Q.M."/>
            <person name="Park H.Y."/>
            <person name="Yi T.H."/>
            <person name="Yoon M.H."/>
            <person name="Kim S.C."/>
            <person name="Im W.T."/>
        </authorList>
    </citation>
    <scope>NUCLEOTIDE SEQUENCE [LARGE SCALE GENOMIC DNA]</scope>
    <source>
        <strain evidence="3 4">KHI28</strain>
    </source>
</reference>
<dbReference type="SUPFAM" id="SSF54001">
    <property type="entry name" value="Cysteine proteinases"/>
    <property type="match status" value="1"/>
</dbReference>
<proteinExistence type="predicted"/>
<protein>
    <submittedName>
        <fullName evidence="3">Transglutaminase family protein</fullName>
    </submittedName>
</protein>
<dbReference type="Pfam" id="PF09899">
    <property type="entry name" value="DUF2126"/>
    <property type="match status" value="1"/>
</dbReference>
<dbReference type="InterPro" id="IPR002931">
    <property type="entry name" value="Transglutaminase-like"/>
</dbReference>
<dbReference type="OrthoDB" id="9804872at2"/>
<dbReference type="SMART" id="SM00460">
    <property type="entry name" value="TGc"/>
    <property type="match status" value="1"/>
</dbReference>
<dbReference type="PANTHER" id="PTHR33490">
    <property type="entry name" value="BLR5614 PROTEIN-RELATED"/>
    <property type="match status" value="1"/>
</dbReference>